<evidence type="ECO:0000256" key="3">
    <source>
        <dbReference type="ARBA" id="ARBA00022490"/>
    </source>
</evidence>
<keyword evidence="10 14" id="KW-0040">ANK repeat</keyword>
<dbReference type="Pfam" id="PF11900">
    <property type="entry name" value="DUF3420"/>
    <property type="match status" value="1"/>
</dbReference>
<dbReference type="Pfam" id="PF12796">
    <property type="entry name" value="Ank_2"/>
    <property type="match status" value="1"/>
</dbReference>
<dbReference type="Gramene" id="KCW82057">
    <property type="protein sequence ID" value="KCW82057"/>
    <property type="gene ID" value="EUGRSUZ_C03423"/>
</dbReference>
<dbReference type="InterPro" id="IPR036770">
    <property type="entry name" value="Ankyrin_rpt-contain_sf"/>
</dbReference>
<dbReference type="InterPro" id="IPR057250">
    <property type="entry name" value="Znf_C2HC_NPR-type"/>
</dbReference>
<dbReference type="PANTHER" id="PTHR46475">
    <property type="entry name" value="REGULATORY PROTEIN NPR3"/>
    <property type="match status" value="1"/>
</dbReference>
<keyword evidence="9" id="KW-0862">Zinc</keyword>
<keyword evidence="6 15" id="KW-0863">Zinc-finger</keyword>
<evidence type="ECO:0000259" key="17">
    <source>
        <dbReference type="PROSITE" id="PS50097"/>
    </source>
</evidence>
<dbReference type="InterPro" id="IPR044292">
    <property type="entry name" value="NPR"/>
</dbReference>
<evidence type="ECO:0000256" key="13">
    <source>
        <dbReference type="ARBA" id="ARBA00044947"/>
    </source>
</evidence>
<dbReference type="GO" id="GO:0016567">
    <property type="term" value="P:protein ubiquitination"/>
    <property type="evidence" value="ECO:0007669"/>
    <property type="project" value="UniProtKB-UniPathway"/>
</dbReference>
<feature type="region of interest" description="Disordered" evidence="16">
    <location>
        <begin position="657"/>
        <end position="677"/>
    </location>
</feature>
<keyword evidence="11" id="KW-0539">Nucleus</keyword>
<dbReference type="PROSITE" id="PS52046">
    <property type="entry name" value="ZF_C2HC_NPR"/>
    <property type="match status" value="1"/>
</dbReference>
<dbReference type="GO" id="GO:0005737">
    <property type="term" value="C:cytoplasm"/>
    <property type="evidence" value="ECO:0000318"/>
    <property type="project" value="GO_Central"/>
</dbReference>
<dbReference type="FunCoup" id="A0A059CUL6">
    <property type="interactions" value="812"/>
</dbReference>
<dbReference type="InterPro" id="IPR002110">
    <property type="entry name" value="Ankyrin_rpt"/>
</dbReference>
<keyword evidence="5" id="KW-0677">Repeat</keyword>
<keyword evidence="3" id="KW-0963">Cytoplasm</keyword>
<evidence type="ECO:0000256" key="16">
    <source>
        <dbReference type="SAM" id="MobiDB-lite"/>
    </source>
</evidence>
<evidence type="ECO:0000256" key="11">
    <source>
        <dbReference type="ARBA" id="ARBA00023242"/>
    </source>
</evidence>
<evidence type="ECO:0000256" key="4">
    <source>
        <dbReference type="ARBA" id="ARBA00022723"/>
    </source>
</evidence>
<feature type="repeat" description="ANK" evidence="14">
    <location>
        <begin position="424"/>
        <end position="450"/>
    </location>
</feature>
<dbReference type="eggNOG" id="KOG0504">
    <property type="taxonomic scope" value="Eukaryota"/>
</dbReference>
<dbReference type="GO" id="GO:0042742">
    <property type="term" value="P:defense response to bacterium"/>
    <property type="evidence" value="ECO:0000318"/>
    <property type="project" value="GO_Central"/>
</dbReference>
<dbReference type="SMART" id="SM00225">
    <property type="entry name" value="BTB"/>
    <property type="match status" value="1"/>
</dbReference>
<feature type="compositionally biased region" description="Low complexity" evidence="16">
    <location>
        <begin position="660"/>
        <end position="671"/>
    </location>
</feature>
<dbReference type="GO" id="GO:0005634">
    <property type="term" value="C:nucleus"/>
    <property type="evidence" value="ECO:0000318"/>
    <property type="project" value="GO_Central"/>
</dbReference>
<dbReference type="SUPFAM" id="SSF54695">
    <property type="entry name" value="POZ domain"/>
    <property type="match status" value="1"/>
</dbReference>
<evidence type="ECO:0000256" key="1">
    <source>
        <dbReference type="ARBA" id="ARBA00004496"/>
    </source>
</evidence>
<dbReference type="Gene3D" id="3.30.710.10">
    <property type="entry name" value="Potassium Channel Kv1.1, Chain A"/>
    <property type="match status" value="1"/>
</dbReference>
<proteinExistence type="inferred from homology"/>
<evidence type="ECO:0000256" key="6">
    <source>
        <dbReference type="ARBA" id="ARBA00022771"/>
    </source>
</evidence>
<keyword evidence="8" id="KW-0611">Plant defense</keyword>
<dbReference type="PROSITE" id="PS50297">
    <property type="entry name" value="ANK_REP_REGION"/>
    <property type="match status" value="1"/>
</dbReference>
<dbReference type="Pfam" id="PF00651">
    <property type="entry name" value="BTB"/>
    <property type="match status" value="1"/>
</dbReference>
<protein>
    <recommendedName>
        <fullName evidence="20">BTB domain-containing protein</fullName>
    </recommendedName>
</protein>
<evidence type="ECO:0000313" key="19">
    <source>
        <dbReference type="EMBL" id="KCW82057.1"/>
    </source>
</evidence>
<evidence type="ECO:0000256" key="5">
    <source>
        <dbReference type="ARBA" id="ARBA00022737"/>
    </source>
</evidence>
<evidence type="ECO:0000256" key="14">
    <source>
        <dbReference type="PROSITE-ProRule" id="PRU00023"/>
    </source>
</evidence>
<dbReference type="InParanoid" id="A0A059CUL6"/>
<organism evidence="19">
    <name type="scientific">Eucalyptus grandis</name>
    <name type="common">Flooded gum</name>
    <dbReference type="NCBI Taxonomy" id="71139"/>
    <lineage>
        <taxon>Eukaryota</taxon>
        <taxon>Viridiplantae</taxon>
        <taxon>Streptophyta</taxon>
        <taxon>Embryophyta</taxon>
        <taxon>Tracheophyta</taxon>
        <taxon>Spermatophyta</taxon>
        <taxon>Magnoliopsida</taxon>
        <taxon>eudicotyledons</taxon>
        <taxon>Gunneridae</taxon>
        <taxon>Pentapetalae</taxon>
        <taxon>rosids</taxon>
        <taxon>malvids</taxon>
        <taxon>Myrtales</taxon>
        <taxon>Myrtaceae</taxon>
        <taxon>Myrtoideae</taxon>
        <taxon>Eucalypteae</taxon>
        <taxon>Eucalyptus</taxon>
    </lineage>
</organism>
<dbReference type="InterPro" id="IPR021094">
    <property type="entry name" value="NPR1/NIM1-like_C"/>
</dbReference>
<dbReference type="Pfam" id="PF12313">
    <property type="entry name" value="NPR1_like_C"/>
    <property type="match status" value="1"/>
</dbReference>
<dbReference type="STRING" id="71139.A0A059CUL6"/>
<evidence type="ECO:0000256" key="8">
    <source>
        <dbReference type="ARBA" id="ARBA00022821"/>
    </source>
</evidence>
<dbReference type="FunFam" id="1.25.40.20:FF:000239">
    <property type="entry name" value="BTB/POZ domain and ankyrin repeat-containing protein NPR1"/>
    <property type="match status" value="1"/>
</dbReference>
<evidence type="ECO:0000259" key="18">
    <source>
        <dbReference type="PROSITE" id="PS52046"/>
    </source>
</evidence>
<dbReference type="OMA" id="ENCCHVA"/>
<evidence type="ECO:0000256" key="10">
    <source>
        <dbReference type="ARBA" id="ARBA00023043"/>
    </source>
</evidence>
<dbReference type="CDD" id="cd18310">
    <property type="entry name" value="BTB_POZ_NPR_plant"/>
    <property type="match status" value="1"/>
</dbReference>
<evidence type="ECO:0008006" key="20">
    <source>
        <dbReference type="Google" id="ProtNLM"/>
    </source>
</evidence>
<dbReference type="GO" id="GO:0008270">
    <property type="term" value="F:zinc ion binding"/>
    <property type="evidence" value="ECO:0007669"/>
    <property type="project" value="UniProtKB-KW"/>
</dbReference>
<comment type="subcellular location">
    <subcellularLocation>
        <location evidence="1">Cytoplasm</location>
    </subcellularLocation>
    <subcellularLocation>
        <location evidence="12">Nucleus</location>
        <location evidence="12">Nuclear body</location>
    </subcellularLocation>
</comment>
<dbReference type="UniPathway" id="UPA00143"/>
<dbReference type="GO" id="GO:0050832">
    <property type="term" value="P:defense response to fungus"/>
    <property type="evidence" value="ECO:0000318"/>
    <property type="project" value="GO_Central"/>
</dbReference>
<dbReference type="Gene3D" id="1.25.40.20">
    <property type="entry name" value="Ankyrin repeat-containing domain"/>
    <property type="match status" value="1"/>
</dbReference>
<dbReference type="SUPFAM" id="SSF48403">
    <property type="entry name" value="Ankyrin repeat"/>
    <property type="match status" value="1"/>
</dbReference>
<dbReference type="GO" id="GO:0016604">
    <property type="term" value="C:nuclear body"/>
    <property type="evidence" value="ECO:0007669"/>
    <property type="project" value="UniProtKB-SubCell"/>
</dbReference>
<dbReference type="InterPro" id="IPR024228">
    <property type="entry name" value="NPR_central_dom"/>
</dbReference>
<gene>
    <name evidence="19" type="ORF">EUGRSUZ_C03423</name>
</gene>
<evidence type="ECO:0000256" key="9">
    <source>
        <dbReference type="ARBA" id="ARBA00022833"/>
    </source>
</evidence>
<reference evidence="19" key="1">
    <citation type="submission" date="2013-07" db="EMBL/GenBank/DDBJ databases">
        <title>The genome of Eucalyptus grandis.</title>
        <authorList>
            <person name="Schmutz J."/>
            <person name="Hayes R."/>
            <person name="Myburg A."/>
            <person name="Tuskan G."/>
            <person name="Grattapaglia D."/>
            <person name="Rokhsar D.S."/>
        </authorList>
    </citation>
    <scope>NUCLEOTIDE SEQUENCE</scope>
    <source>
        <tissue evidence="19">Leaf extractions</tissue>
    </source>
</reference>
<dbReference type="GO" id="GO:0045087">
    <property type="term" value="P:innate immune response"/>
    <property type="evidence" value="ECO:0007669"/>
    <property type="project" value="UniProtKB-ARBA"/>
</dbReference>
<keyword evidence="4" id="KW-0479">Metal-binding</keyword>
<name>A0A059CUL6_EUCGR</name>
<accession>A0A059CUL6</accession>
<sequence length="691" mass="75471">MDGAKCDGLANKRDQKNEKASVKQERVAIRDDALSLSLSLSLLPRAAIRSGASRLCFFFRATDSSRAAVRACVRACSRFAWGGGMDYGAAALSDSNDASYSSGVCSTLTCVEAPSSSYSPDAAAAAAEAAAEAQALRRLSDSLESIFELPRAGSGFSFSDATIVAADGREVPVHRCVLAVRSPFFGAKFSGSQSGVRLEFKELAEDFGVGVGVGVGAEALVVVLGYLYSGKVKAFPKGVCDCVDEECQHVACRPALEFLVQVLYASSRFQIPELVALYQRRLLDILDKVAPDDILLVLSAANICGDECHGLLTQCLEYVMRSDLDTVTLEKGLPCAIIERIISARLEVGVNIPERINFPDKHVKRIHRALDLDDVDLVRMLLKEGHTTLDDAHALHYAVAYCDAKTLTELLDLGIADVNCRNARGFTVLHVAAMRKEPNVIVSLLMKGAQPFDLSPDGRKALQLCKRCTKAADYMESTEEGKPSPNDKLCVEILEQAEQREPLLGEASFSLAVAGDDRRMELLYLENRVALARLLFPMEAKVAMAIAQVDGTREVPLSSRNCKDLAGSLRMHMDLDEAPFQEQHLKRSIALSRTVELGKRFFPRCSNVLSNIMDADDCTRLACLDNGTPEERLLKRRRFTELQEAFSKAFNEDKKELDKSNVSSFSSSSSSGATRPKGKLHINYRSVKLCE</sequence>
<evidence type="ECO:0000256" key="7">
    <source>
        <dbReference type="ARBA" id="ARBA00022786"/>
    </source>
</evidence>
<comment type="similarity">
    <text evidence="13">Belongs to the plant 'ANKYRIN-BTB/POZ' family. 'NPR1-like' subfamily.</text>
</comment>
<dbReference type="InterPro" id="IPR011333">
    <property type="entry name" value="SKP1/BTB/POZ_sf"/>
</dbReference>
<evidence type="ECO:0000256" key="2">
    <source>
        <dbReference type="ARBA" id="ARBA00004906"/>
    </source>
</evidence>
<dbReference type="PANTHER" id="PTHR46475:SF1">
    <property type="entry name" value="REGULATORY PROTEIN NPR2"/>
    <property type="match status" value="1"/>
</dbReference>
<dbReference type="PROSITE" id="PS50097">
    <property type="entry name" value="BTB"/>
    <property type="match status" value="1"/>
</dbReference>
<evidence type="ECO:0000256" key="15">
    <source>
        <dbReference type="PROSITE-ProRule" id="PRU01391"/>
    </source>
</evidence>
<dbReference type="GO" id="GO:2000022">
    <property type="term" value="P:regulation of jasmonic acid mediated signaling pathway"/>
    <property type="evidence" value="ECO:0000318"/>
    <property type="project" value="GO_Central"/>
</dbReference>
<dbReference type="GO" id="GO:0009862">
    <property type="term" value="P:systemic acquired resistance, salicylic acid mediated signaling pathway"/>
    <property type="evidence" value="ECO:0007669"/>
    <property type="project" value="InterPro"/>
</dbReference>
<dbReference type="PROSITE" id="PS50088">
    <property type="entry name" value="ANK_REPEAT"/>
    <property type="match status" value="1"/>
</dbReference>
<evidence type="ECO:0000256" key="12">
    <source>
        <dbReference type="ARBA" id="ARBA00034306"/>
    </source>
</evidence>
<comment type="caution">
    <text evidence="15">Lacks conserved residue(s) required for the propagation of feature annotation.</text>
</comment>
<dbReference type="GO" id="GO:0031347">
    <property type="term" value="P:regulation of defense response"/>
    <property type="evidence" value="ECO:0007669"/>
    <property type="project" value="UniProtKB-ARBA"/>
</dbReference>
<dbReference type="GO" id="GO:2000031">
    <property type="term" value="P:regulation of salicylic acid mediated signaling pathway"/>
    <property type="evidence" value="ECO:0007669"/>
    <property type="project" value="InterPro"/>
</dbReference>
<feature type="domain" description="BTB" evidence="17">
    <location>
        <begin position="159"/>
        <end position="236"/>
    </location>
</feature>
<dbReference type="SMART" id="SM00248">
    <property type="entry name" value="ANK"/>
    <property type="match status" value="2"/>
</dbReference>
<dbReference type="AlphaFoldDB" id="A0A059CUL6"/>
<dbReference type="InterPro" id="IPR000210">
    <property type="entry name" value="BTB/POZ_dom"/>
</dbReference>
<comment type="pathway">
    <text evidence="2">Protein modification; protein ubiquitination.</text>
</comment>
<keyword evidence="7" id="KW-0833">Ubl conjugation pathway</keyword>
<dbReference type="EMBL" id="KK198755">
    <property type="protein sequence ID" value="KCW82057.1"/>
    <property type="molecule type" value="Genomic_DNA"/>
</dbReference>
<feature type="domain" description="C2HC NPR-type" evidence="18">
    <location>
        <begin position="239"/>
        <end position="253"/>
    </location>
</feature>